<dbReference type="EMBL" id="LEOY01000006">
    <property type="protein sequence ID" value="RBR30151.1"/>
    <property type="molecule type" value="Genomic_DNA"/>
</dbReference>
<proteinExistence type="predicted"/>
<sequence>MQAIVRCLDGSFYYSMVFGCICTKKHQLANDVWYDYAYLILDKTKTKLILQHEFLPNNKSYEPMLLFLDADQSDWQVNEIGEGSIQPLISSEILENLRDNRVPHSLVLKCVDLDSKLKQTNYRHISNEQEIQNFLTISRHLHDAYIEKIVLRENKLLVTFDGVWGCKIILSFAGNSSFHYTQNIDYDFYWKDCSLLIRDNRYYLVDEDLADGSQITEYHQWFTADQISYWVLPKCDLLLPSDKVVPFKQSGKLRLAEVAFEEYGKLYTYACPDRSMTEDDWVMVPVGKENVLKEAQIINIYESFPETLHLNFPLTKLKTVVKLYSTFNEERAIERVLTLMDKKVLDFSKVDPNFKEGIYHMLETPMGYFWIELNQQPIPMKIIQYSFVDDEYSVDCVLKMQPVGVTPDKIKTLKLLSNIDLTTWNEVDVVNDEFGEGYQWEKDGLTFGASGIITNFDGCEVSSSERWLPFYDYWRTEMYNRNPDYYGFMIAWKKFVSIEDLSIDFALT</sequence>
<gene>
    <name evidence="1" type="ORF">EB18_01154</name>
</gene>
<comment type="caution">
    <text evidence="1">The sequence shown here is derived from an EMBL/GenBank/DDBJ whole genome shotgun (WGS) entry which is preliminary data.</text>
</comment>
<organism evidence="1 2">
    <name type="scientific">Enterococcus cecorum</name>
    <dbReference type="NCBI Taxonomy" id="44008"/>
    <lineage>
        <taxon>Bacteria</taxon>
        <taxon>Bacillati</taxon>
        <taxon>Bacillota</taxon>
        <taxon>Bacilli</taxon>
        <taxon>Lactobacillales</taxon>
        <taxon>Enterococcaceae</taxon>
        <taxon>Enterococcus</taxon>
    </lineage>
</organism>
<dbReference type="Proteomes" id="UP000252800">
    <property type="component" value="Unassembled WGS sequence"/>
</dbReference>
<name>A0A366SHT1_9ENTE</name>
<dbReference type="RefSeq" id="WP_240184971.1">
    <property type="nucleotide sequence ID" value="NZ_KZ845741.1"/>
</dbReference>
<accession>A0A366SHT1</accession>
<reference evidence="1 2" key="1">
    <citation type="submission" date="2015-06" db="EMBL/GenBank/DDBJ databases">
        <title>The Genome Sequence of Enterococcus cecorum 170AEA1.</title>
        <authorList>
            <consortium name="The Broad Institute Genomics Platform"/>
            <consortium name="The Broad Institute Genome Sequencing Center for Infectious Disease"/>
            <person name="Earl A.M."/>
            <person name="Van Tyne D."/>
            <person name="Lebreton F."/>
            <person name="Saavedra J.T."/>
            <person name="Gilmore M.S."/>
            <person name="Manson McGuire A."/>
            <person name="Clock S."/>
            <person name="Crupain M."/>
            <person name="Rangan U."/>
            <person name="Young S."/>
            <person name="Abouelleil A."/>
            <person name="Cao P."/>
            <person name="Chapman S.B."/>
            <person name="Griggs A."/>
            <person name="Priest M."/>
            <person name="Shea T."/>
            <person name="Wortman J."/>
            <person name="Nusbaum C."/>
            <person name="Birren B."/>
        </authorList>
    </citation>
    <scope>NUCLEOTIDE SEQUENCE [LARGE SCALE GENOMIC DNA]</scope>
    <source>
        <strain evidence="1 2">170AEA1</strain>
    </source>
</reference>
<dbReference type="AlphaFoldDB" id="A0A366SHT1"/>
<evidence type="ECO:0000313" key="2">
    <source>
        <dbReference type="Proteomes" id="UP000252800"/>
    </source>
</evidence>
<dbReference type="PROSITE" id="PS51257">
    <property type="entry name" value="PROKAR_LIPOPROTEIN"/>
    <property type="match status" value="1"/>
</dbReference>
<protein>
    <submittedName>
        <fullName evidence="1">Uncharacterized protein</fullName>
    </submittedName>
</protein>
<evidence type="ECO:0000313" key="1">
    <source>
        <dbReference type="EMBL" id="RBR30151.1"/>
    </source>
</evidence>